<evidence type="ECO:0000313" key="3">
    <source>
        <dbReference type="Proteomes" id="UP000314294"/>
    </source>
</evidence>
<feature type="compositionally biased region" description="Basic residues" evidence="1">
    <location>
        <begin position="83"/>
        <end position="101"/>
    </location>
</feature>
<evidence type="ECO:0000256" key="1">
    <source>
        <dbReference type="SAM" id="MobiDB-lite"/>
    </source>
</evidence>
<evidence type="ECO:0000313" key="2">
    <source>
        <dbReference type="EMBL" id="TNN35355.1"/>
    </source>
</evidence>
<reference evidence="2 3" key="1">
    <citation type="submission" date="2019-03" db="EMBL/GenBank/DDBJ databases">
        <title>First draft genome of Liparis tanakae, snailfish: a comprehensive survey of snailfish specific genes.</title>
        <authorList>
            <person name="Kim W."/>
            <person name="Song I."/>
            <person name="Jeong J.-H."/>
            <person name="Kim D."/>
            <person name="Kim S."/>
            <person name="Ryu S."/>
            <person name="Song J.Y."/>
            <person name="Lee S.K."/>
        </authorList>
    </citation>
    <scope>NUCLEOTIDE SEQUENCE [LARGE SCALE GENOMIC DNA]</scope>
    <source>
        <tissue evidence="2">Muscle</tissue>
    </source>
</reference>
<protein>
    <submittedName>
        <fullName evidence="2">Uncharacterized protein</fullName>
    </submittedName>
</protein>
<dbReference type="EMBL" id="SRLO01001782">
    <property type="protein sequence ID" value="TNN35355.1"/>
    <property type="molecule type" value="Genomic_DNA"/>
</dbReference>
<feature type="region of interest" description="Disordered" evidence="1">
    <location>
        <begin position="1"/>
        <end position="31"/>
    </location>
</feature>
<sequence>MSRVHEGHKGGSRPIQGYRGDIEEKLTSDPQAELESRRSFYSLYCPEMMSARLVSTLPSMNLATASTAHVSPLTMATLYRKSSCGKKRGGGRLRYQSRRKR</sequence>
<keyword evidence="3" id="KW-1185">Reference proteome</keyword>
<name>A0A4Z2F2J2_9TELE</name>
<dbReference type="Proteomes" id="UP000314294">
    <property type="component" value="Unassembled WGS sequence"/>
</dbReference>
<organism evidence="2 3">
    <name type="scientific">Liparis tanakae</name>
    <name type="common">Tanaka's snailfish</name>
    <dbReference type="NCBI Taxonomy" id="230148"/>
    <lineage>
        <taxon>Eukaryota</taxon>
        <taxon>Metazoa</taxon>
        <taxon>Chordata</taxon>
        <taxon>Craniata</taxon>
        <taxon>Vertebrata</taxon>
        <taxon>Euteleostomi</taxon>
        <taxon>Actinopterygii</taxon>
        <taxon>Neopterygii</taxon>
        <taxon>Teleostei</taxon>
        <taxon>Neoteleostei</taxon>
        <taxon>Acanthomorphata</taxon>
        <taxon>Eupercaria</taxon>
        <taxon>Perciformes</taxon>
        <taxon>Cottioidei</taxon>
        <taxon>Cottales</taxon>
        <taxon>Liparidae</taxon>
        <taxon>Liparis</taxon>
    </lineage>
</organism>
<comment type="caution">
    <text evidence="2">The sequence shown here is derived from an EMBL/GenBank/DDBJ whole genome shotgun (WGS) entry which is preliminary data.</text>
</comment>
<accession>A0A4Z2F2J2</accession>
<dbReference type="AlphaFoldDB" id="A0A4Z2F2J2"/>
<gene>
    <name evidence="2" type="ORF">EYF80_054480</name>
</gene>
<proteinExistence type="predicted"/>
<feature type="region of interest" description="Disordered" evidence="1">
    <location>
        <begin position="81"/>
        <end position="101"/>
    </location>
</feature>